<dbReference type="AlphaFoldDB" id="A0AAP0JJ35"/>
<name>A0AAP0JJ35_9MAGN</name>
<organism evidence="2 3">
    <name type="scientific">Stephania yunnanensis</name>
    <dbReference type="NCBI Taxonomy" id="152371"/>
    <lineage>
        <taxon>Eukaryota</taxon>
        <taxon>Viridiplantae</taxon>
        <taxon>Streptophyta</taxon>
        <taxon>Embryophyta</taxon>
        <taxon>Tracheophyta</taxon>
        <taxon>Spermatophyta</taxon>
        <taxon>Magnoliopsida</taxon>
        <taxon>Ranunculales</taxon>
        <taxon>Menispermaceae</taxon>
        <taxon>Menispermoideae</taxon>
        <taxon>Cissampelideae</taxon>
        <taxon>Stephania</taxon>
    </lineage>
</organism>
<dbReference type="Pfam" id="PF07714">
    <property type="entry name" value="PK_Tyr_Ser-Thr"/>
    <property type="match status" value="1"/>
</dbReference>
<dbReference type="PANTHER" id="PTHR48006">
    <property type="entry name" value="LEUCINE-RICH REPEAT-CONTAINING PROTEIN DDB_G0281931-RELATED"/>
    <property type="match status" value="1"/>
</dbReference>
<dbReference type="GO" id="GO:0004672">
    <property type="term" value="F:protein kinase activity"/>
    <property type="evidence" value="ECO:0007669"/>
    <property type="project" value="InterPro"/>
</dbReference>
<evidence type="ECO:0000259" key="1">
    <source>
        <dbReference type="PROSITE" id="PS50011"/>
    </source>
</evidence>
<sequence>MGCSRRRREAWAVGLMRYSRMSGAHIVACGCQVRISRNERDILEILSLKVLLRGVVHWQVSHGTVYLRYELLSGHLRYLPIECTLGALIRVCGYLIVARVRVERLGSRPKPESVGLLPRLNDLWSGLLVCVDLARLARGSHGLRRAGPSLWETGVVTISISRCYMLGELSICMARRAQVLPVVWIWRRSRVQVFSCDEYVFNWFKLDELKTTRDNFSMKNLIWQRSVGIVYKGILSDGTLVAVKNIIESHFQGDRKFVYEVEIISNLRHMNIVLLRGCYVVNNDDYDLGEEQKQKYFVYDYMPNENLNDHLFLSKNDEKSTLSWPRRKNIILNVAKGLAYLHYGIKDGQSHLTTRVIGTFGYLAPEYDVYGQLTENSDVYSFGIVVLEIISGRKALDLSSSDTNRLVLITDWVWQLVKLGRIEEVLDAFA</sequence>
<gene>
    <name evidence="2" type="ORF">Syun_014306</name>
</gene>
<dbReference type="EMBL" id="JBBNAF010000006">
    <property type="protein sequence ID" value="KAK9134976.1"/>
    <property type="molecule type" value="Genomic_DNA"/>
</dbReference>
<dbReference type="SUPFAM" id="SSF56112">
    <property type="entry name" value="Protein kinase-like (PK-like)"/>
    <property type="match status" value="1"/>
</dbReference>
<dbReference type="Pfam" id="PF00069">
    <property type="entry name" value="Pkinase"/>
    <property type="match status" value="1"/>
</dbReference>
<dbReference type="Gene3D" id="3.30.200.20">
    <property type="entry name" value="Phosphorylase Kinase, domain 1"/>
    <property type="match status" value="1"/>
</dbReference>
<dbReference type="InterPro" id="IPR051824">
    <property type="entry name" value="LRR_Rcpt-Like_S/T_Kinase"/>
</dbReference>
<accession>A0AAP0JJ35</accession>
<evidence type="ECO:0000313" key="2">
    <source>
        <dbReference type="EMBL" id="KAK9134976.1"/>
    </source>
</evidence>
<comment type="caution">
    <text evidence="2">The sequence shown here is derived from an EMBL/GenBank/DDBJ whole genome shotgun (WGS) entry which is preliminary data.</text>
</comment>
<proteinExistence type="predicted"/>
<dbReference type="PANTHER" id="PTHR48006:SF66">
    <property type="entry name" value="PROTEIN KINASE DOMAIN-CONTAINING PROTEIN"/>
    <property type="match status" value="1"/>
</dbReference>
<dbReference type="GO" id="GO:0005524">
    <property type="term" value="F:ATP binding"/>
    <property type="evidence" value="ECO:0007669"/>
    <property type="project" value="InterPro"/>
</dbReference>
<keyword evidence="3" id="KW-1185">Reference proteome</keyword>
<dbReference type="InterPro" id="IPR011009">
    <property type="entry name" value="Kinase-like_dom_sf"/>
</dbReference>
<dbReference type="PROSITE" id="PS51257">
    <property type="entry name" value="PROKAR_LIPOPROTEIN"/>
    <property type="match status" value="1"/>
</dbReference>
<dbReference type="Proteomes" id="UP001420932">
    <property type="component" value="Unassembled WGS sequence"/>
</dbReference>
<reference evidence="2 3" key="1">
    <citation type="submission" date="2024-01" db="EMBL/GenBank/DDBJ databases">
        <title>Genome assemblies of Stephania.</title>
        <authorList>
            <person name="Yang L."/>
        </authorList>
    </citation>
    <scope>NUCLEOTIDE SEQUENCE [LARGE SCALE GENOMIC DNA]</scope>
    <source>
        <strain evidence="2">YNDBR</strain>
        <tissue evidence="2">Leaf</tissue>
    </source>
</reference>
<dbReference type="Gene3D" id="1.10.510.10">
    <property type="entry name" value="Transferase(Phosphotransferase) domain 1"/>
    <property type="match status" value="2"/>
</dbReference>
<feature type="domain" description="Protein kinase" evidence="1">
    <location>
        <begin position="216"/>
        <end position="430"/>
    </location>
</feature>
<dbReference type="InterPro" id="IPR001245">
    <property type="entry name" value="Ser-Thr/Tyr_kinase_cat_dom"/>
</dbReference>
<dbReference type="PROSITE" id="PS50011">
    <property type="entry name" value="PROTEIN_KINASE_DOM"/>
    <property type="match status" value="1"/>
</dbReference>
<dbReference type="InterPro" id="IPR000719">
    <property type="entry name" value="Prot_kinase_dom"/>
</dbReference>
<evidence type="ECO:0000313" key="3">
    <source>
        <dbReference type="Proteomes" id="UP001420932"/>
    </source>
</evidence>
<protein>
    <recommendedName>
        <fullName evidence="1">Protein kinase domain-containing protein</fullName>
    </recommendedName>
</protein>